<evidence type="ECO:0000259" key="9">
    <source>
        <dbReference type="PROSITE" id="PS50263"/>
    </source>
</evidence>
<keyword evidence="10" id="KW-0449">Lipoprotein</keyword>
<name>A0A3B0W234_9ZZZZ</name>
<dbReference type="InterPro" id="IPR004563">
    <property type="entry name" value="Apolipo_AcylTrfase"/>
</dbReference>
<dbReference type="NCBIfam" id="TIGR00546">
    <property type="entry name" value="lnt"/>
    <property type="match status" value="1"/>
</dbReference>
<keyword evidence="7 10" id="KW-0012">Acyltransferase</keyword>
<evidence type="ECO:0000256" key="3">
    <source>
        <dbReference type="ARBA" id="ARBA00022679"/>
    </source>
</evidence>
<keyword evidence="5 8" id="KW-1133">Transmembrane helix</keyword>
<feature type="transmembrane region" description="Helical" evidence="8">
    <location>
        <begin position="168"/>
        <end position="190"/>
    </location>
</feature>
<dbReference type="InterPro" id="IPR045378">
    <property type="entry name" value="LNT_N"/>
</dbReference>
<dbReference type="InterPro" id="IPR036526">
    <property type="entry name" value="C-N_Hydrolase_sf"/>
</dbReference>
<dbReference type="InterPro" id="IPR003010">
    <property type="entry name" value="C-N_Hydrolase"/>
</dbReference>
<sequence>MKIAARLFLTFFVPNKTHFVALLFGALGVFSFAPFYFSPVILISVIGLFFLWFHAESRFEGAKIGLWFGFGFFGFGVSWLFSSIYIYSGVLLPVAIVLTFLFIFFLSLFMVLSGWVVQYFKQKKRPGVTFVLLFPAVWVASELLRASIFGGYPFLLLGNTHIETWLAGYAPIFGVWGVSWAIATSAGLLLWLYYDRAWVSASISLSLLWAVGGLLQDIQWVQPVDEPIEIALLQGNIPQEEKWKQSMFLPTLNAYVSMTKKHLDVDVIVWPETAIPAYYEVVEKGALSSFIKDIQLLNVDVLVGAIAGEQNSNHYYNALINLNNPDERYYKHHLVPFSEFFPFHDVFDYLSSLFDIPFATFTHGDKNQPPLMLGGQLAGLSVCYEMAFGNELALQLPEAKYLITVSNDAWFAHTFEPAQQLQEVQMRALELGREIARSTNTGYTAIVDIKGHIKQQIPAYERGVLRGEVQPYEGLTFYAKWGKTPILFILFSCFAFLFAKRYFLRKL</sequence>
<dbReference type="GO" id="GO:0042158">
    <property type="term" value="P:lipoprotein biosynthetic process"/>
    <property type="evidence" value="ECO:0007669"/>
    <property type="project" value="InterPro"/>
</dbReference>
<feature type="transmembrane region" description="Helical" evidence="8">
    <location>
        <begin position="94"/>
        <end position="116"/>
    </location>
</feature>
<dbReference type="Pfam" id="PF20154">
    <property type="entry name" value="LNT_N"/>
    <property type="match status" value="1"/>
</dbReference>
<evidence type="ECO:0000313" key="10">
    <source>
        <dbReference type="EMBL" id="VAW49361.1"/>
    </source>
</evidence>
<proteinExistence type="inferred from homology"/>
<dbReference type="PANTHER" id="PTHR38686">
    <property type="entry name" value="APOLIPOPROTEIN N-ACYLTRANSFERASE"/>
    <property type="match status" value="1"/>
</dbReference>
<dbReference type="PROSITE" id="PS50263">
    <property type="entry name" value="CN_HYDROLASE"/>
    <property type="match status" value="1"/>
</dbReference>
<feature type="domain" description="CN hydrolase" evidence="9">
    <location>
        <begin position="233"/>
        <end position="471"/>
    </location>
</feature>
<evidence type="ECO:0000256" key="1">
    <source>
        <dbReference type="ARBA" id="ARBA00004651"/>
    </source>
</evidence>
<feature type="transmembrane region" description="Helical" evidence="8">
    <location>
        <begin position="65"/>
        <end position="88"/>
    </location>
</feature>
<keyword evidence="3 10" id="KW-0808">Transferase</keyword>
<feature type="transmembrane region" description="Helical" evidence="8">
    <location>
        <begin position="486"/>
        <end position="504"/>
    </location>
</feature>
<dbReference type="GO" id="GO:0016410">
    <property type="term" value="F:N-acyltransferase activity"/>
    <property type="evidence" value="ECO:0007669"/>
    <property type="project" value="InterPro"/>
</dbReference>
<evidence type="ECO:0000256" key="2">
    <source>
        <dbReference type="ARBA" id="ARBA00022475"/>
    </source>
</evidence>
<dbReference type="EMBL" id="UOFC01000278">
    <property type="protein sequence ID" value="VAW49361.1"/>
    <property type="molecule type" value="Genomic_DNA"/>
</dbReference>
<feature type="transmembrane region" description="Helical" evidence="8">
    <location>
        <begin position="128"/>
        <end position="148"/>
    </location>
</feature>
<accession>A0A3B0W234</accession>
<dbReference type="AlphaFoldDB" id="A0A3B0W234"/>
<dbReference type="Pfam" id="PF00795">
    <property type="entry name" value="CN_hydrolase"/>
    <property type="match status" value="1"/>
</dbReference>
<dbReference type="CDD" id="cd07571">
    <property type="entry name" value="ALP_N-acyl_transferase"/>
    <property type="match status" value="1"/>
</dbReference>
<dbReference type="PANTHER" id="PTHR38686:SF1">
    <property type="entry name" value="APOLIPOPROTEIN N-ACYLTRANSFERASE"/>
    <property type="match status" value="1"/>
</dbReference>
<evidence type="ECO:0000256" key="4">
    <source>
        <dbReference type="ARBA" id="ARBA00022692"/>
    </source>
</evidence>
<evidence type="ECO:0000256" key="5">
    <source>
        <dbReference type="ARBA" id="ARBA00022989"/>
    </source>
</evidence>
<keyword evidence="2" id="KW-1003">Cell membrane</keyword>
<evidence type="ECO:0000256" key="8">
    <source>
        <dbReference type="SAM" id="Phobius"/>
    </source>
</evidence>
<dbReference type="SUPFAM" id="SSF56317">
    <property type="entry name" value="Carbon-nitrogen hydrolase"/>
    <property type="match status" value="1"/>
</dbReference>
<organism evidence="10">
    <name type="scientific">hydrothermal vent metagenome</name>
    <dbReference type="NCBI Taxonomy" id="652676"/>
    <lineage>
        <taxon>unclassified sequences</taxon>
        <taxon>metagenomes</taxon>
        <taxon>ecological metagenomes</taxon>
    </lineage>
</organism>
<gene>
    <name evidence="10" type="ORF">MNBD_GAMMA03-1471</name>
</gene>
<dbReference type="Gene3D" id="3.60.110.10">
    <property type="entry name" value="Carbon-nitrogen hydrolase"/>
    <property type="match status" value="1"/>
</dbReference>
<keyword evidence="6 8" id="KW-0472">Membrane</keyword>
<dbReference type="GO" id="GO:0005886">
    <property type="term" value="C:plasma membrane"/>
    <property type="evidence" value="ECO:0007669"/>
    <property type="project" value="UniProtKB-SubCell"/>
</dbReference>
<evidence type="ECO:0000256" key="7">
    <source>
        <dbReference type="ARBA" id="ARBA00023315"/>
    </source>
</evidence>
<feature type="transmembrane region" description="Helical" evidence="8">
    <location>
        <begin position="35"/>
        <end position="53"/>
    </location>
</feature>
<comment type="subcellular location">
    <subcellularLocation>
        <location evidence="1">Cell membrane</location>
        <topology evidence="1">Multi-pass membrane protein</topology>
    </subcellularLocation>
</comment>
<dbReference type="HAMAP" id="MF_01148">
    <property type="entry name" value="Lnt"/>
    <property type="match status" value="1"/>
</dbReference>
<protein>
    <submittedName>
        <fullName evidence="10">Apolipoprotein N-acyltransferase / Copper homeostasis protein CutE</fullName>
    </submittedName>
</protein>
<keyword evidence="4 8" id="KW-0812">Transmembrane</keyword>
<evidence type="ECO:0000256" key="6">
    <source>
        <dbReference type="ARBA" id="ARBA00023136"/>
    </source>
</evidence>
<reference evidence="10" key="1">
    <citation type="submission" date="2018-06" db="EMBL/GenBank/DDBJ databases">
        <authorList>
            <person name="Zhirakovskaya E."/>
        </authorList>
    </citation>
    <scope>NUCLEOTIDE SEQUENCE</scope>
</reference>